<dbReference type="Gene3D" id="3.30.300.30">
    <property type="match status" value="1"/>
</dbReference>
<dbReference type="GO" id="GO:0043041">
    <property type="term" value="P:amino acid activation for nonribosomal peptide biosynthetic process"/>
    <property type="evidence" value="ECO:0007669"/>
    <property type="project" value="TreeGrafter"/>
</dbReference>
<dbReference type="InterPro" id="IPR020845">
    <property type="entry name" value="AMP-binding_CS"/>
</dbReference>
<dbReference type="InterPro" id="IPR045851">
    <property type="entry name" value="AMP-bd_C_sf"/>
</dbReference>
<keyword evidence="1" id="KW-0596">Phosphopantetheine</keyword>
<dbReference type="GO" id="GO:0009239">
    <property type="term" value="P:enterobactin biosynthetic process"/>
    <property type="evidence" value="ECO:0007669"/>
    <property type="project" value="TreeGrafter"/>
</dbReference>
<dbReference type="Gene3D" id="3.40.50.12780">
    <property type="entry name" value="N-terminal domain of ligase-like"/>
    <property type="match status" value="1"/>
</dbReference>
<keyword evidence="2" id="KW-0597">Phosphoprotein</keyword>
<dbReference type="InterPro" id="IPR010071">
    <property type="entry name" value="AA_adenyl_dom"/>
</dbReference>
<gene>
    <name evidence="6" type="ORF">FU658_06280</name>
</gene>
<sequence>MGVFDVDSEPGPRAPGQSERWLAASVSGPTLPVPRELRLDDFILRHLSPDQEIICGPDRHDGRQLRQAVEALASMLRARGIGPGCRVGICLEREFWMLAAPLAVLRAGACYVPMDPLFPEARLAMIAEDASLDLLITTASQVPWAGGTPLLDPSTVKDHGGMALAMPPEIPDSDSAREPAYLIYTSGSTGRPKGVVLSHHSVVNFLMSMRQHPGLSPRDTMGALTTLSFDIAVLELFLPLLVGARLVILDLIDPLEIMQAIEVEQITVLQATPPTWIGLMGEGWQGRADFRVLVGGEALAPDLARQLLDRAVEVWNLYGPTETTVWSTLWKVHEPAAGIRVGRPVGNTHIVLLDQQLEPCTPGHTGEICIGGAGVALGYLGRPELTAERFIPDPAGADPTARLYRTGDLGRWDTRGELEHLGRIDFQLKIRGYRVEPGEIEVRLREHPDVDQAVVVALEFGANDVRLVAYLTPAFGREPDIAAMRRHLAQWLPAYMRPQHLAVLPALPLTPNGKIDRRALPNPIGLPRLTWLERAPQQDGKLDSAES</sequence>
<comment type="caution">
    <text evidence="6">The sequence shown here is derived from an EMBL/GenBank/DDBJ whole genome shotgun (WGS) entry which is preliminary data.</text>
</comment>
<protein>
    <submittedName>
        <fullName evidence="6">Amino acid adenylation domain-containing protein</fullName>
    </submittedName>
</protein>
<feature type="region of interest" description="Disordered" evidence="3">
    <location>
        <begin position="1"/>
        <end position="21"/>
    </location>
</feature>
<dbReference type="GO" id="GO:0005829">
    <property type="term" value="C:cytosol"/>
    <property type="evidence" value="ECO:0007669"/>
    <property type="project" value="TreeGrafter"/>
</dbReference>
<dbReference type="GO" id="GO:0031177">
    <property type="term" value="F:phosphopantetheine binding"/>
    <property type="evidence" value="ECO:0007669"/>
    <property type="project" value="TreeGrafter"/>
</dbReference>
<dbReference type="FunFam" id="3.30.300.30:FF:000010">
    <property type="entry name" value="Enterobactin synthetase component F"/>
    <property type="match status" value="1"/>
</dbReference>
<dbReference type="GO" id="GO:0047527">
    <property type="term" value="F:2,3-dihydroxybenzoate-serine ligase activity"/>
    <property type="evidence" value="ECO:0007669"/>
    <property type="project" value="TreeGrafter"/>
</dbReference>
<dbReference type="InterPro" id="IPR042099">
    <property type="entry name" value="ANL_N_sf"/>
</dbReference>
<feature type="domain" description="AMP-binding enzyme C-terminal" evidence="5">
    <location>
        <begin position="439"/>
        <end position="514"/>
    </location>
</feature>
<accession>A0A5C8KVH8</accession>
<dbReference type="Pfam" id="PF00501">
    <property type="entry name" value="AMP-binding"/>
    <property type="match status" value="1"/>
</dbReference>
<feature type="domain" description="AMP-dependent synthetase/ligase" evidence="4">
    <location>
        <begin position="50"/>
        <end position="380"/>
    </location>
</feature>
<name>A0A5C8KVH8_9GAMM</name>
<dbReference type="GO" id="GO:0009366">
    <property type="term" value="C:enterobactin synthetase complex"/>
    <property type="evidence" value="ECO:0007669"/>
    <property type="project" value="TreeGrafter"/>
</dbReference>
<dbReference type="NCBIfam" id="TIGR01733">
    <property type="entry name" value="AA-adenyl-dom"/>
    <property type="match status" value="1"/>
</dbReference>
<evidence type="ECO:0000259" key="5">
    <source>
        <dbReference type="Pfam" id="PF13193"/>
    </source>
</evidence>
<dbReference type="EMBL" id="VRTS01000003">
    <property type="protein sequence ID" value="TXK64492.1"/>
    <property type="molecule type" value="Genomic_DNA"/>
</dbReference>
<evidence type="ECO:0000259" key="4">
    <source>
        <dbReference type="Pfam" id="PF00501"/>
    </source>
</evidence>
<organism evidence="6 7">
    <name type="scientific">Alkalisalibacterium limincola</name>
    <dbReference type="NCBI Taxonomy" id="2699169"/>
    <lineage>
        <taxon>Bacteria</taxon>
        <taxon>Pseudomonadati</taxon>
        <taxon>Pseudomonadota</taxon>
        <taxon>Gammaproteobacteria</taxon>
        <taxon>Lysobacterales</taxon>
        <taxon>Lysobacteraceae</taxon>
        <taxon>Alkalisalibacterium</taxon>
    </lineage>
</organism>
<reference evidence="6 7" key="1">
    <citation type="submission" date="2019-08" db="EMBL/GenBank/DDBJ databases">
        <authorList>
            <person name="Karlyshev A.V."/>
        </authorList>
    </citation>
    <scope>NUCLEOTIDE SEQUENCE [LARGE SCALE GENOMIC DNA]</scope>
    <source>
        <strain evidence="6 7">Alg18-2.2</strain>
    </source>
</reference>
<evidence type="ECO:0000256" key="2">
    <source>
        <dbReference type="ARBA" id="ARBA00022553"/>
    </source>
</evidence>
<evidence type="ECO:0000256" key="1">
    <source>
        <dbReference type="ARBA" id="ARBA00022450"/>
    </source>
</evidence>
<dbReference type="Proteomes" id="UP000321248">
    <property type="component" value="Unassembled WGS sequence"/>
</dbReference>
<dbReference type="AlphaFoldDB" id="A0A5C8KVH8"/>
<dbReference type="Pfam" id="PF13193">
    <property type="entry name" value="AMP-binding_C"/>
    <property type="match status" value="1"/>
</dbReference>
<proteinExistence type="predicted"/>
<dbReference type="PANTHER" id="PTHR45527:SF1">
    <property type="entry name" value="FATTY ACID SYNTHASE"/>
    <property type="match status" value="1"/>
</dbReference>
<dbReference type="OrthoDB" id="9757559at2"/>
<dbReference type="PROSITE" id="PS00455">
    <property type="entry name" value="AMP_BINDING"/>
    <property type="match status" value="1"/>
</dbReference>
<dbReference type="SUPFAM" id="SSF56801">
    <property type="entry name" value="Acetyl-CoA synthetase-like"/>
    <property type="match status" value="1"/>
</dbReference>
<evidence type="ECO:0000313" key="6">
    <source>
        <dbReference type="EMBL" id="TXK64492.1"/>
    </source>
</evidence>
<dbReference type="PANTHER" id="PTHR45527">
    <property type="entry name" value="NONRIBOSOMAL PEPTIDE SYNTHETASE"/>
    <property type="match status" value="1"/>
</dbReference>
<evidence type="ECO:0000313" key="7">
    <source>
        <dbReference type="Proteomes" id="UP000321248"/>
    </source>
</evidence>
<dbReference type="InterPro" id="IPR025110">
    <property type="entry name" value="AMP-bd_C"/>
</dbReference>
<dbReference type="InterPro" id="IPR000873">
    <property type="entry name" value="AMP-dep_synth/lig_dom"/>
</dbReference>
<evidence type="ECO:0000256" key="3">
    <source>
        <dbReference type="SAM" id="MobiDB-lite"/>
    </source>
</evidence>
<keyword evidence="7" id="KW-1185">Reference proteome</keyword>